<keyword evidence="1" id="KW-0732">Signal</keyword>
<organism evidence="2 3">
    <name type="scientific">Gaetbulibacter jejuensis</name>
    <dbReference type="NCBI Taxonomy" id="584607"/>
    <lineage>
        <taxon>Bacteria</taxon>
        <taxon>Pseudomonadati</taxon>
        <taxon>Bacteroidota</taxon>
        <taxon>Flavobacteriia</taxon>
        <taxon>Flavobacteriales</taxon>
        <taxon>Flavobacteriaceae</taxon>
        <taxon>Gaetbulibacter</taxon>
    </lineage>
</organism>
<dbReference type="EMBL" id="BAAAGF010000002">
    <property type="protein sequence ID" value="GAA0744150.1"/>
    <property type="molecule type" value="Genomic_DNA"/>
</dbReference>
<evidence type="ECO:0000313" key="2">
    <source>
        <dbReference type="EMBL" id="GAA0744150.1"/>
    </source>
</evidence>
<evidence type="ECO:0008006" key="4">
    <source>
        <dbReference type="Google" id="ProtNLM"/>
    </source>
</evidence>
<name>A0ABN1JPP4_9FLAO</name>
<gene>
    <name evidence="2" type="ORF">GCM10009431_18000</name>
</gene>
<dbReference type="RefSeq" id="WP_343797618.1">
    <property type="nucleotide sequence ID" value="NZ_BAAAGF010000002.1"/>
</dbReference>
<dbReference type="Proteomes" id="UP001500736">
    <property type="component" value="Unassembled WGS sequence"/>
</dbReference>
<keyword evidence="3" id="KW-1185">Reference proteome</keyword>
<reference evidence="2 3" key="1">
    <citation type="journal article" date="2019" name="Int. J. Syst. Evol. Microbiol.">
        <title>The Global Catalogue of Microorganisms (GCM) 10K type strain sequencing project: providing services to taxonomists for standard genome sequencing and annotation.</title>
        <authorList>
            <consortium name="The Broad Institute Genomics Platform"/>
            <consortium name="The Broad Institute Genome Sequencing Center for Infectious Disease"/>
            <person name="Wu L."/>
            <person name="Ma J."/>
        </authorList>
    </citation>
    <scope>NUCLEOTIDE SEQUENCE [LARGE SCALE GENOMIC DNA]</scope>
    <source>
        <strain evidence="2 3">JCM 15976</strain>
    </source>
</reference>
<evidence type="ECO:0000256" key="1">
    <source>
        <dbReference type="SAM" id="SignalP"/>
    </source>
</evidence>
<comment type="caution">
    <text evidence="2">The sequence shown here is derived from an EMBL/GenBank/DDBJ whole genome shotgun (WGS) entry which is preliminary data.</text>
</comment>
<evidence type="ECO:0000313" key="3">
    <source>
        <dbReference type="Proteomes" id="UP001500736"/>
    </source>
</evidence>
<accession>A0ABN1JPP4</accession>
<feature type="signal peptide" evidence="1">
    <location>
        <begin position="1"/>
        <end position="19"/>
    </location>
</feature>
<protein>
    <recommendedName>
        <fullName evidence="4">Outer membrane protein beta-barrel domain-containing protein</fullName>
    </recommendedName>
</protein>
<feature type="chain" id="PRO_5046569538" description="Outer membrane protein beta-barrel domain-containing protein" evidence="1">
    <location>
        <begin position="20"/>
        <end position="176"/>
    </location>
</feature>
<proteinExistence type="predicted"/>
<sequence length="176" mass="18676">MKKLMLLAAMVAFGFTAKAQGSDDGGNALSEGSWVIEANTGSWTTGSTAFSLTSQDGITMWSIGGEAGYFIMDDLAIKVGLGYGDNGGDGAGSSAFNYKVGAKYYIDGQFPVGVDFTGSSVKDFDENPSYVGIQGGYAWFVAPNVSIEPTLRYNLSMNDDFYESAFQGLIGFAFHF</sequence>